<dbReference type="STRING" id="1555241.A0A4P9XB67"/>
<evidence type="ECO:0000313" key="14">
    <source>
        <dbReference type="Proteomes" id="UP000274922"/>
    </source>
</evidence>
<dbReference type="PROSITE" id="PS00379">
    <property type="entry name" value="CDP_ALCOHOL_P_TRANSF"/>
    <property type="match status" value="1"/>
</dbReference>
<name>A0A4P9XB67_9FUNG</name>
<evidence type="ECO:0000313" key="13">
    <source>
        <dbReference type="EMBL" id="RKP02638.1"/>
    </source>
</evidence>
<evidence type="ECO:0000256" key="8">
    <source>
        <dbReference type="ARBA" id="ARBA00023136"/>
    </source>
</evidence>
<dbReference type="OrthoDB" id="10020554at2759"/>
<keyword evidence="10" id="KW-1208">Phospholipid metabolism</keyword>
<comment type="similarity">
    <text evidence="2 11">Belongs to the CDP-alcohol phosphatidyltransferase class-I family.</text>
</comment>
<keyword evidence="5 12" id="KW-0812">Transmembrane</keyword>
<evidence type="ECO:0000256" key="12">
    <source>
        <dbReference type="SAM" id="Phobius"/>
    </source>
</evidence>
<dbReference type="InterPro" id="IPR000462">
    <property type="entry name" value="CDP-OH_P_trans"/>
</dbReference>
<dbReference type="Proteomes" id="UP000274922">
    <property type="component" value="Unassembled WGS sequence"/>
</dbReference>
<dbReference type="InterPro" id="IPR043130">
    <property type="entry name" value="CDP-OH_PTrfase_TM_dom"/>
</dbReference>
<protein>
    <recommendedName>
        <fullName evidence="15">CDP-alcohol phosphatidyltransferase</fullName>
    </recommendedName>
</protein>
<evidence type="ECO:0000256" key="5">
    <source>
        <dbReference type="ARBA" id="ARBA00022692"/>
    </source>
</evidence>
<accession>A0A4P9XB67</accession>
<organism evidence="13 14">
    <name type="scientific">Caulochytrium protostelioides</name>
    <dbReference type="NCBI Taxonomy" id="1555241"/>
    <lineage>
        <taxon>Eukaryota</taxon>
        <taxon>Fungi</taxon>
        <taxon>Fungi incertae sedis</taxon>
        <taxon>Chytridiomycota</taxon>
        <taxon>Chytridiomycota incertae sedis</taxon>
        <taxon>Chytridiomycetes</taxon>
        <taxon>Caulochytriales</taxon>
        <taxon>Caulochytriaceae</taxon>
        <taxon>Caulochytrium</taxon>
    </lineage>
</organism>
<dbReference type="GO" id="GO:0032049">
    <property type="term" value="P:cardiolipin biosynthetic process"/>
    <property type="evidence" value="ECO:0007669"/>
    <property type="project" value="TreeGrafter"/>
</dbReference>
<dbReference type="InterPro" id="IPR048254">
    <property type="entry name" value="CDP_ALCOHOL_P_TRANSF_CS"/>
</dbReference>
<feature type="non-terminal residue" evidence="13">
    <location>
        <position position="186"/>
    </location>
</feature>
<feature type="transmembrane region" description="Helical" evidence="12">
    <location>
        <begin position="68"/>
        <end position="93"/>
    </location>
</feature>
<dbReference type="GO" id="GO:0016020">
    <property type="term" value="C:membrane"/>
    <property type="evidence" value="ECO:0007669"/>
    <property type="project" value="UniProtKB-SubCell"/>
</dbReference>
<keyword evidence="4 11" id="KW-0808">Transferase</keyword>
<evidence type="ECO:0000256" key="10">
    <source>
        <dbReference type="ARBA" id="ARBA00023264"/>
    </source>
</evidence>
<dbReference type="Gene3D" id="1.20.120.1760">
    <property type="match status" value="1"/>
</dbReference>
<evidence type="ECO:0000256" key="4">
    <source>
        <dbReference type="ARBA" id="ARBA00022679"/>
    </source>
</evidence>
<evidence type="ECO:0000256" key="2">
    <source>
        <dbReference type="ARBA" id="ARBA00010441"/>
    </source>
</evidence>
<keyword evidence="9" id="KW-0594">Phospholipid biosynthesis</keyword>
<reference evidence="14" key="1">
    <citation type="journal article" date="2018" name="Nat. Microbiol.">
        <title>Leveraging single-cell genomics to expand the fungal tree of life.</title>
        <authorList>
            <person name="Ahrendt S.R."/>
            <person name="Quandt C.A."/>
            <person name="Ciobanu D."/>
            <person name="Clum A."/>
            <person name="Salamov A."/>
            <person name="Andreopoulos B."/>
            <person name="Cheng J.F."/>
            <person name="Woyke T."/>
            <person name="Pelin A."/>
            <person name="Henrissat B."/>
            <person name="Reynolds N.K."/>
            <person name="Benny G.L."/>
            <person name="Smith M.E."/>
            <person name="James T.Y."/>
            <person name="Grigoriev I.V."/>
        </authorList>
    </citation>
    <scope>NUCLEOTIDE SEQUENCE [LARGE SCALE GENOMIC DNA]</scope>
    <source>
        <strain evidence="14">ATCC 52028</strain>
    </source>
</reference>
<evidence type="ECO:0000256" key="3">
    <source>
        <dbReference type="ARBA" id="ARBA00022516"/>
    </source>
</evidence>
<evidence type="ECO:0000256" key="7">
    <source>
        <dbReference type="ARBA" id="ARBA00023098"/>
    </source>
</evidence>
<keyword evidence="6 12" id="KW-1133">Transmembrane helix</keyword>
<evidence type="ECO:0000256" key="11">
    <source>
        <dbReference type="RuleBase" id="RU003750"/>
    </source>
</evidence>
<sequence>TLPNLITLARLVVMTPVLGYLIVHHYHVAAFVTLAATALTDWIDGWMARRYHCQTVVGSVLDPLADKVLMTVLTATLMSAGLVPLPLGALILARDASLMLAAAVMRYRHLPPPRSLKAYVDLAGHPATEIRPPFSSKLNTALQLVLMTSSLAAPVWNAAWLASAPMLGLQAAVAATTLVSWVEYLV</sequence>
<keyword evidence="14" id="KW-1185">Reference proteome</keyword>
<evidence type="ECO:0008006" key="15">
    <source>
        <dbReference type="Google" id="ProtNLM"/>
    </source>
</evidence>
<dbReference type="AlphaFoldDB" id="A0A4P9XB67"/>
<comment type="subcellular location">
    <subcellularLocation>
        <location evidence="1">Membrane</location>
        <topology evidence="1">Multi-pass membrane protein</topology>
    </subcellularLocation>
</comment>
<dbReference type="EMBL" id="ML014138">
    <property type="protein sequence ID" value="RKP02638.1"/>
    <property type="molecule type" value="Genomic_DNA"/>
</dbReference>
<dbReference type="PIRSF" id="PIRSF000847">
    <property type="entry name" value="Phos_ph_gly_syn"/>
    <property type="match status" value="1"/>
</dbReference>
<dbReference type="GO" id="GO:0005739">
    <property type="term" value="C:mitochondrion"/>
    <property type="evidence" value="ECO:0007669"/>
    <property type="project" value="TreeGrafter"/>
</dbReference>
<dbReference type="InterPro" id="IPR050324">
    <property type="entry name" value="CDP-alcohol_PTase-I"/>
</dbReference>
<dbReference type="PANTHER" id="PTHR14269:SF60">
    <property type="entry name" value="CARDIOLIPIN SYNTHASE (CMP-FORMING)"/>
    <property type="match status" value="1"/>
</dbReference>
<proteinExistence type="inferred from homology"/>
<dbReference type="Pfam" id="PF01066">
    <property type="entry name" value="CDP-OH_P_transf"/>
    <property type="match status" value="1"/>
</dbReference>
<feature type="transmembrane region" description="Helical" evidence="12">
    <location>
        <begin position="28"/>
        <end position="48"/>
    </location>
</feature>
<feature type="non-terminal residue" evidence="13">
    <location>
        <position position="1"/>
    </location>
</feature>
<keyword evidence="3" id="KW-0444">Lipid biosynthesis</keyword>
<dbReference type="GO" id="GO:0008444">
    <property type="term" value="F:CDP-diacylglycerol-glycerol-3-phosphate 3-phosphatidyltransferase activity"/>
    <property type="evidence" value="ECO:0007669"/>
    <property type="project" value="InterPro"/>
</dbReference>
<gene>
    <name evidence="13" type="ORF">CXG81DRAFT_5042</name>
</gene>
<evidence type="ECO:0000256" key="9">
    <source>
        <dbReference type="ARBA" id="ARBA00023209"/>
    </source>
</evidence>
<dbReference type="InterPro" id="IPR004570">
    <property type="entry name" value="Phosphatidylglycerol_P_synth"/>
</dbReference>
<keyword evidence="8 12" id="KW-0472">Membrane</keyword>
<dbReference type="PANTHER" id="PTHR14269">
    <property type="entry name" value="CDP-DIACYLGLYCEROL--GLYCEROL-3-PHOSPHATE 3-PHOSPHATIDYLTRANSFERASE-RELATED"/>
    <property type="match status" value="1"/>
</dbReference>
<keyword evidence="7" id="KW-0443">Lipid metabolism</keyword>
<evidence type="ECO:0000256" key="1">
    <source>
        <dbReference type="ARBA" id="ARBA00004141"/>
    </source>
</evidence>
<evidence type="ECO:0000256" key="6">
    <source>
        <dbReference type="ARBA" id="ARBA00022989"/>
    </source>
</evidence>
<dbReference type="GO" id="GO:0043337">
    <property type="term" value="F:cardiolipin synthase (CMP-forming)"/>
    <property type="evidence" value="ECO:0007669"/>
    <property type="project" value="TreeGrafter"/>
</dbReference>